<dbReference type="EMBL" id="JANPWB010000016">
    <property type="protein sequence ID" value="KAJ1085491.1"/>
    <property type="molecule type" value="Genomic_DNA"/>
</dbReference>
<dbReference type="Proteomes" id="UP001066276">
    <property type="component" value="Chromosome 12"/>
</dbReference>
<sequence length="120" mass="13045">MHSRSRMPSPSGGGARSLSAVGRALVRSVRLHRERAMSAVLRVGVSKAAFAQTLFVSSGIQAAFTPIPLLPRVLKKIRNNRAQVILVAPDWAQIVWYPELLSIAIGSPLRLPLRADLLSQ</sequence>
<reference evidence="1" key="1">
    <citation type="journal article" date="2022" name="bioRxiv">
        <title>Sequencing and chromosome-scale assembly of the giantPleurodeles waltlgenome.</title>
        <authorList>
            <person name="Brown T."/>
            <person name="Elewa A."/>
            <person name="Iarovenko S."/>
            <person name="Subramanian E."/>
            <person name="Araus A.J."/>
            <person name="Petzold A."/>
            <person name="Susuki M."/>
            <person name="Suzuki K.-i.T."/>
            <person name="Hayashi T."/>
            <person name="Toyoda A."/>
            <person name="Oliveira C."/>
            <person name="Osipova E."/>
            <person name="Leigh N.D."/>
            <person name="Simon A."/>
            <person name="Yun M.H."/>
        </authorList>
    </citation>
    <scope>NUCLEOTIDE SEQUENCE</scope>
    <source>
        <strain evidence="1">20211129_DDA</strain>
        <tissue evidence="1">Liver</tissue>
    </source>
</reference>
<proteinExistence type="predicted"/>
<comment type="caution">
    <text evidence="1">The sequence shown here is derived from an EMBL/GenBank/DDBJ whole genome shotgun (WGS) entry which is preliminary data.</text>
</comment>
<accession>A0AAV7L1D7</accession>
<evidence type="ECO:0000313" key="1">
    <source>
        <dbReference type="EMBL" id="KAJ1085491.1"/>
    </source>
</evidence>
<name>A0AAV7L1D7_PLEWA</name>
<keyword evidence="2" id="KW-1185">Reference proteome</keyword>
<gene>
    <name evidence="1" type="ORF">NDU88_005623</name>
</gene>
<evidence type="ECO:0000313" key="2">
    <source>
        <dbReference type="Proteomes" id="UP001066276"/>
    </source>
</evidence>
<protein>
    <submittedName>
        <fullName evidence="1">Uncharacterized protein</fullName>
    </submittedName>
</protein>
<dbReference type="AlphaFoldDB" id="A0AAV7L1D7"/>
<organism evidence="1 2">
    <name type="scientific">Pleurodeles waltl</name>
    <name type="common">Iberian ribbed newt</name>
    <dbReference type="NCBI Taxonomy" id="8319"/>
    <lineage>
        <taxon>Eukaryota</taxon>
        <taxon>Metazoa</taxon>
        <taxon>Chordata</taxon>
        <taxon>Craniata</taxon>
        <taxon>Vertebrata</taxon>
        <taxon>Euteleostomi</taxon>
        <taxon>Amphibia</taxon>
        <taxon>Batrachia</taxon>
        <taxon>Caudata</taxon>
        <taxon>Salamandroidea</taxon>
        <taxon>Salamandridae</taxon>
        <taxon>Pleurodelinae</taxon>
        <taxon>Pleurodeles</taxon>
    </lineage>
</organism>